<dbReference type="PRINTS" id="PR00096">
    <property type="entry name" value="GATASE"/>
</dbReference>
<gene>
    <name evidence="3" type="ORF">HG263_12525</name>
</gene>
<accession>A0A849VHM0</accession>
<dbReference type="RefSeq" id="WP_171626412.1">
    <property type="nucleotide sequence ID" value="NZ_JABBPG010000004.1"/>
</dbReference>
<dbReference type="InterPro" id="IPR029062">
    <property type="entry name" value="Class_I_gatase-like"/>
</dbReference>
<dbReference type="SUPFAM" id="SSF52317">
    <property type="entry name" value="Class I glutamine amidotransferase-like"/>
    <property type="match status" value="1"/>
</dbReference>
<name>A0A849VHM0_9GAMM</name>
<dbReference type="EMBL" id="JABBPG010000004">
    <property type="protein sequence ID" value="NOU51354.1"/>
    <property type="molecule type" value="Genomic_DNA"/>
</dbReference>
<dbReference type="InterPro" id="IPR006221">
    <property type="entry name" value="TrpG/PapA_dom"/>
</dbReference>
<keyword evidence="1" id="KW-0315">Glutamine amidotransferase</keyword>
<dbReference type="AlphaFoldDB" id="A0A849VHM0"/>
<dbReference type="NCBIfam" id="TIGR00566">
    <property type="entry name" value="trpG_papA"/>
    <property type="match status" value="1"/>
</dbReference>
<dbReference type="Gene3D" id="3.40.50.880">
    <property type="match status" value="1"/>
</dbReference>
<dbReference type="Proteomes" id="UP000586305">
    <property type="component" value="Unassembled WGS sequence"/>
</dbReference>
<keyword evidence="4" id="KW-1185">Reference proteome</keyword>
<dbReference type="CDD" id="cd01743">
    <property type="entry name" value="GATase1_Anthranilate_Synthase"/>
    <property type="match status" value="1"/>
</dbReference>
<evidence type="ECO:0000313" key="4">
    <source>
        <dbReference type="Proteomes" id="UP000586305"/>
    </source>
</evidence>
<dbReference type="PANTHER" id="PTHR43418">
    <property type="entry name" value="MULTIFUNCTIONAL TRYPTOPHAN BIOSYNTHESIS PROTEIN-RELATED"/>
    <property type="match status" value="1"/>
</dbReference>
<dbReference type="PRINTS" id="PR00097">
    <property type="entry name" value="ANTSNTHASEII"/>
</dbReference>
<feature type="domain" description="Glutamine amidotransferase" evidence="2">
    <location>
        <begin position="3"/>
        <end position="193"/>
    </location>
</feature>
<dbReference type="InterPro" id="IPR050472">
    <property type="entry name" value="Anth_synth/Amidotransfase"/>
</dbReference>
<dbReference type="InterPro" id="IPR017926">
    <property type="entry name" value="GATASE"/>
</dbReference>
<dbReference type="PROSITE" id="PS51273">
    <property type="entry name" value="GATASE_TYPE_1"/>
    <property type="match status" value="1"/>
</dbReference>
<dbReference type="GO" id="GO:0004049">
    <property type="term" value="F:anthranilate synthase activity"/>
    <property type="evidence" value="ECO:0007669"/>
    <property type="project" value="TreeGrafter"/>
</dbReference>
<dbReference type="GO" id="GO:0005829">
    <property type="term" value="C:cytosol"/>
    <property type="evidence" value="ECO:0007669"/>
    <property type="project" value="TreeGrafter"/>
</dbReference>
<dbReference type="PANTHER" id="PTHR43418:SF4">
    <property type="entry name" value="MULTIFUNCTIONAL TRYPTOPHAN BIOSYNTHESIS PROTEIN"/>
    <property type="match status" value="1"/>
</dbReference>
<dbReference type="Pfam" id="PF00117">
    <property type="entry name" value="GATase"/>
    <property type="match status" value="1"/>
</dbReference>
<sequence>MLLMIDNYDSFTYNLVHYVAELGQKVKVVRNDEVSIDDLIALRPDGLIVSPGPFGPEQAGISCEAIRYFSGLIPILGVCLGHQSIGHVFGAKVKHADKPVHGKCSSIVHDGSGLFTGLPSPLRVTRYHSLSLAWPLPHSLEVIAMTSQDAVSDVSSSQIMALKHRTLPIYGVQFHPESIASEGGKAMLENWLKETGLSKLSNKPRTVEAA</sequence>
<reference evidence="3 4" key="1">
    <citation type="submission" date="2020-04" db="EMBL/GenBank/DDBJ databases">
        <title>Pseudoalteromonas caenipelagi sp. nov., isolated from a tidal flat.</title>
        <authorList>
            <person name="Park S."/>
            <person name="Yoon J.-H."/>
        </authorList>
    </citation>
    <scope>NUCLEOTIDE SEQUENCE [LARGE SCALE GENOMIC DNA]</scope>
    <source>
        <strain evidence="3 4">JBTF-M23</strain>
    </source>
</reference>
<evidence type="ECO:0000313" key="3">
    <source>
        <dbReference type="EMBL" id="NOU51354.1"/>
    </source>
</evidence>
<evidence type="ECO:0000259" key="2">
    <source>
        <dbReference type="Pfam" id="PF00117"/>
    </source>
</evidence>
<comment type="caution">
    <text evidence="3">The sequence shown here is derived from an EMBL/GenBank/DDBJ whole genome shotgun (WGS) entry which is preliminary data.</text>
</comment>
<protein>
    <submittedName>
        <fullName evidence="3">Aminodeoxychorismate/anthranilate synthase component II</fullName>
    </submittedName>
</protein>
<proteinExistence type="predicted"/>
<organism evidence="3 4">
    <name type="scientific">Pseudoalteromonas caenipelagi</name>
    <dbReference type="NCBI Taxonomy" id="2726988"/>
    <lineage>
        <taxon>Bacteria</taxon>
        <taxon>Pseudomonadati</taxon>
        <taxon>Pseudomonadota</taxon>
        <taxon>Gammaproteobacteria</taxon>
        <taxon>Alteromonadales</taxon>
        <taxon>Pseudoalteromonadaceae</taxon>
        <taxon>Pseudoalteromonas</taxon>
    </lineage>
</organism>
<dbReference type="GO" id="GO:0000162">
    <property type="term" value="P:L-tryptophan biosynthetic process"/>
    <property type="evidence" value="ECO:0007669"/>
    <property type="project" value="TreeGrafter"/>
</dbReference>
<evidence type="ECO:0000256" key="1">
    <source>
        <dbReference type="ARBA" id="ARBA00022962"/>
    </source>
</evidence>
<dbReference type="FunFam" id="3.40.50.880:FF:000003">
    <property type="entry name" value="Anthranilate synthase component II"/>
    <property type="match status" value="1"/>
</dbReference>